<reference evidence="3" key="1">
    <citation type="submission" date="2021-01" db="EMBL/GenBank/DDBJ databases">
        <authorList>
            <person name="Corre E."/>
            <person name="Pelletier E."/>
            <person name="Niang G."/>
            <person name="Scheremetjew M."/>
            <person name="Finn R."/>
            <person name="Kale V."/>
            <person name="Holt S."/>
            <person name="Cochrane G."/>
            <person name="Meng A."/>
            <person name="Brown T."/>
            <person name="Cohen L."/>
        </authorList>
    </citation>
    <scope>NUCLEOTIDE SEQUENCE</scope>
    <source>
        <strain evidence="3">SAG 36.94</strain>
    </source>
</reference>
<dbReference type="EMBL" id="HBGH01009951">
    <property type="protein sequence ID" value="CAD9233417.1"/>
    <property type="molecule type" value="Transcribed_RNA"/>
</dbReference>
<evidence type="ECO:0000259" key="2">
    <source>
        <dbReference type="Pfam" id="PF09994"/>
    </source>
</evidence>
<protein>
    <recommendedName>
        <fullName evidence="2">T6SS Phospholipase effector Tle1-like catalytic domain-containing protein</fullName>
    </recommendedName>
</protein>
<accession>A0A7S1TE90</accession>
<dbReference type="AlphaFoldDB" id="A0A7S1TE90"/>
<name>A0A7S1TE90_9RHOD</name>
<sequence>MGEGIDINIQELYSFLSLNYNEGDEIYMFGFSRGSYTVRSLAGMINESGLVRRSHIQFIKEAYELYRDNMDIESERARTFRAEHGDRVPIKLLACFDTVGSLGIQFGGPIGTINRRYEFHDISLSAIIENAIHLMAIDEDREVFAPTRMEAHSDVPNQLTQLYFPGTHGGVGGGCKELEPLANCCLEFLIEEMKRRGLGLEFEEELIPTGDPTVELPPNEPSRLFKMIAKVTGRFIREIPDVEQLHLPTVRARYQARSEWRPPTLDSFRDILLRDDDESPRSNRKSGFHRPFFACFCVCFFGSMLVPYNPLYQDDFLVSHTLLDLGNPPSHLTSPIFSNSENATTPIHKPQSKQPHSTPPSPNFAGRAKFRSAKYRSPSSQGFSPSIYPYPGQTSFPIYPLLFEV</sequence>
<feature type="region of interest" description="Disordered" evidence="1">
    <location>
        <begin position="334"/>
        <end position="364"/>
    </location>
</feature>
<dbReference type="PANTHER" id="PTHR33840:SF1">
    <property type="entry name" value="TLE1 PHOSPHOLIPASE DOMAIN-CONTAINING PROTEIN"/>
    <property type="match status" value="1"/>
</dbReference>
<gene>
    <name evidence="3" type="ORF">CCAE0312_LOCUS5503</name>
</gene>
<feature type="compositionally biased region" description="Polar residues" evidence="1">
    <location>
        <begin position="334"/>
        <end position="345"/>
    </location>
</feature>
<evidence type="ECO:0000256" key="1">
    <source>
        <dbReference type="SAM" id="MobiDB-lite"/>
    </source>
</evidence>
<proteinExistence type="predicted"/>
<evidence type="ECO:0000313" key="3">
    <source>
        <dbReference type="EMBL" id="CAD9233417.1"/>
    </source>
</evidence>
<dbReference type="PANTHER" id="PTHR33840">
    <property type="match status" value="1"/>
</dbReference>
<feature type="domain" description="T6SS Phospholipase effector Tle1-like catalytic" evidence="2">
    <location>
        <begin position="1"/>
        <end position="192"/>
    </location>
</feature>
<dbReference type="Pfam" id="PF09994">
    <property type="entry name" value="T6SS_Tle1-like_cat"/>
    <property type="match status" value="1"/>
</dbReference>
<dbReference type="InterPro" id="IPR018712">
    <property type="entry name" value="Tle1-like_cat"/>
</dbReference>
<organism evidence="3">
    <name type="scientific">Compsopogon caeruleus</name>
    <dbReference type="NCBI Taxonomy" id="31354"/>
    <lineage>
        <taxon>Eukaryota</taxon>
        <taxon>Rhodophyta</taxon>
        <taxon>Compsopogonophyceae</taxon>
        <taxon>Compsopogonales</taxon>
        <taxon>Compsopogonaceae</taxon>
        <taxon>Compsopogon</taxon>
    </lineage>
</organism>